<dbReference type="Gramene" id="GBG67633">
    <property type="protein sequence ID" value="GBG67633"/>
    <property type="gene ID" value="CBR_g762"/>
</dbReference>
<reference evidence="2 3" key="1">
    <citation type="journal article" date="2018" name="Cell">
        <title>The Chara Genome: Secondary Complexity and Implications for Plant Terrestrialization.</title>
        <authorList>
            <person name="Nishiyama T."/>
            <person name="Sakayama H."/>
            <person name="Vries J.D."/>
            <person name="Buschmann H."/>
            <person name="Saint-Marcoux D."/>
            <person name="Ullrich K.K."/>
            <person name="Haas F.B."/>
            <person name="Vanderstraeten L."/>
            <person name="Becker D."/>
            <person name="Lang D."/>
            <person name="Vosolsobe S."/>
            <person name="Rombauts S."/>
            <person name="Wilhelmsson P.K.I."/>
            <person name="Janitza P."/>
            <person name="Kern R."/>
            <person name="Heyl A."/>
            <person name="Rumpler F."/>
            <person name="Villalobos L.I.A.C."/>
            <person name="Clay J.M."/>
            <person name="Skokan R."/>
            <person name="Toyoda A."/>
            <person name="Suzuki Y."/>
            <person name="Kagoshima H."/>
            <person name="Schijlen E."/>
            <person name="Tajeshwar N."/>
            <person name="Catarino B."/>
            <person name="Hetherington A.J."/>
            <person name="Saltykova A."/>
            <person name="Bonnot C."/>
            <person name="Breuninger H."/>
            <person name="Symeonidi A."/>
            <person name="Radhakrishnan G.V."/>
            <person name="Van Nieuwerburgh F."/>
            <person name="Deforce D."/>
            <person name="Chang C."/>
            <person name="Karol K.G."/>
            <person name="Hedrich R."/>
            <person name="Ulvskov P."/>
            <person name="Glockner G."/>
            <person name="Delwiche C.F."/>
            <person name="Petrasek J."/>
            <person name="Van de Peer Y."/>
            <person name="Friml J."/>
            <person name="Beilby M."/>
            <person name="Dolan L."/>
            <person name="Kohara Y."/>
            <person name="Sugano S."/>
            <person name="Fujiyama A."/>
            <person name="Delaux P.-M."/>
            <person name="Quint M."/>
            <person name="TheiBen G."/>
            <person name="Hagemann M."/>
            <person name="Harholt J."/>
            <person name="Dunand C."/>
            <person name="Zachgo S."/>
            <person name="Langdale J."/>
            <person name="Maumus F."/>
            <person name="Straeten D.V.D."/>
            <person name="Gould S.B."/>
            <person name="Rensing S.A."/>
        </authorList>
    </citation>
    <scope>NUCLEOTIDE SEQUENCE [LARGE SCALE GENOMIC DNA]</scope>
    <source>
        <strain evidence="2 3">S276</strain>
    </source>
</reference>
<sequence length="268" mass="29408">MFSWLSSVTGVGSASPADEDRGDEAGAAAAGGGGGGGGGGVSSDGELPPQPSTPMTPGSDMSGQMAGMLGRAQLLEFFQQNMELFDVPEVKKRLSDAVRAGRDPAAVTTELQEELLMAMGIEPKFGIECLGRVSFCFKDDREVMLKLYELMAKEELACDEAELGPKAFAEKMEQMRKAQEQQMVLLKQLQKQPIEAQREFLSSLYSQSQVRNPQGEATMTSQEIWDFFQEQHRQRQPHQPQHAGRQPNEQQFNSGLRQGPGAELHQRC</sequence>
<comment type="caution">
    <text evidence="2">The sequence shown here is derived from an EMBL/GenBank/DDBJ whole genome shotgun (WGS) entry which is preliminary data.</text>
</comment>
<gene>
    <name evidence="2" type="ORF">CBR_g762</name>
</gene>
<evidence type="ECO:0000313" key="2">
    <source>
        <dbReference type="EMBL" id="GBG67633.1"/>
    </source>
</evidence>
<organism evidence="2 3">
    <name type="scientific">Chara braunii</name>
    <name type="common">Braun's stonewort</name>
    <dbReference type="NCBI Taxonomy" id="69332"/>
    <lineage>
        <taxon>Eukaryota</taxon>
        <taxon>Viridiplantae</taxon>
        <taxon>Streptophyta</taxon>
        <taxon>Charophyceae</taxon>
        <taxon>Charales</taxon>
        <taxon>Characeae</taxon>
        <taxon>Chara</taxon>
    </lineage>
</organism>
<proteinExistence type="predicted"/>
<feature type="compositionally biased region" description="Low complexity" evidence="1">
    <location>
        <begin position="237"/>
        <end position="247"/>
    </location>
</feature>
<dbReference type="Proteomes" id="UP000265515">
    <property type="component" value="Unassembled WGS sequence"/>
</dbReference>
<accession>A0A388KCG3</accession>
<feature type="compositionally biased region" description="Gly residues" evidence="1">
    <location>
        <begin position="29"/>
        <end position="42"/>
    </location>
</feature>
<dbReference type="PANTHER" id="PTHR36763">
    <property type="entry name" value="EXPRESSED PROTEIN"/>
    <property type="match status" value="1"/>
</dbReference>
<feature type="region of interest" description="Disordered" evidence="1">
    <location>
        <begin position="1"/>
        <end position="65"/>
    </location>
</feature>
<dbReference type="EMBL" id="BFEA01000090">
    <property type="protein sequence ID" value="GBG67633.1"/>
    <property type="molecule type" value="Genomic_DNA"/>
</dbReference>
<keyword evidence="3" id="KW-1185">Reference proteome</keyword>
<dbReference type="AlphaFoldDB" id="A0A388KCG3"/>
<dbReference type="OrthoDB" id="2020950at2759"/>
<dbReference type="PANTHER" id="PTHR36763:SF1">
    <property type="entry name" value="EXPRESSED PROTEIN"/>
    <property type="match status" value="1"/>
</dbReference>
<protein>
    <submittedName>
        <fullName evidence="2">Uncharacterized protein</fullName>
    </submittedName>
</protein>
<evidence type="ECO:0000256" key="1">
    <source>
        <dbReference type="SAM" id="MobiDB-lite"/>
    </source>
</evidence>
<feature type="region of interest" description="Disordered" evidence="1">
    <location>
        <begin position="228"/>
        <end position="268"/>
    </location>
</feature>
<name>A0A388KCG3_CHABU</name>
<evidence type="ECO:0000313" key="3">
    <source>
        <dbReference type="Proteomes" id="UP000265515"/>
    </source>
</evidence>
<feature type="compositionally biased region" description="Polar residues" evidence="1">
    <location>
        <begin position="1"/>
        <end position="12"/>
    </location>
</feature>